<feature type="domain" description="NIDO" evidence="9">
    <location>
        <begin position="1"/>
        <end position="84"/>
    </location>
</feature>
<feature type="domain" description="NIDO" evidence="9">
    <location>
        <begin position="160"/>
        <end position="301"/>
    </location>
</feature>
<proteinExistence type="predicted"/>
<dbReference type="GO" id="GO:0004252">
    <property type="term" value="F:serine-type endopeptidase activity"/>
    <property type="evidence" value="ECO:0007669"/>
    <property type="project" value="InterPro"/>
</dbReference>
<feature type="domain" description="Peptidase S1" evidence="8">
    <location>
        <begin position="326"/>
        <end position="557"/>
    </location>
</feature>
<evidence type="ECO:0000256" key="4">
    <source>
        <dbReference type="ARBA" id="ARBA00022825"/>
    </source>
</evidence>
<accession>A0A3Q2DQW1</accession>
<dbReference type="AlphaFoldDB" id="A0A3Q2DQW1"/>
<keyword evidence="2" id="KW-0732">Signal</keyword>
<keyword evidence="1 7" id="KW-0645">Protease</keyword>
<dbReference type="Pfam" id="PF06119">
    <property type="entry name" value="NIDO"/>
    <property type="match status" value="2"/>
</dbReference>
<evidence type="ECO:0000256" key="3">
    <source>
        <dbReference type="ARBA" id="ARBA00022801"/>
    </source>
</evidence>
<dbReference type="PROSITE" id="PS51220">
    <property type="entry name" value="NIDO"/>
    <property type="match status" value="2"/>
</dbReference>
<dbReference type="PROSITE" id="PS00134">
    <property type="entry name" value="TRYPSIN_HIS"/>
    <property type="match status" value="1"/>
</dbReference>
<evidence type="ECO:0000259" key="9">
    <source>
        <dbReference type="PROSITE" id="PS51220"/>
    </source>
</evidence>
<organism evidence="10 11">
    <name type="scientific">Cyprinodon variegatus</name>
    <name type="common">Sheepshead minnow</name>
    <dbReference type="NCBI Taxonomy" id="28743"/>
    <lineage>
        <taxon>Eukaryota</taxon>
        <taxon>Metazoa</taxon>
        <taxon>Chordata</taxon>
        <taxon>Craniata</taxon>
        <taxon>Vertebrata</taxon>
        <taxon>Euteleostomi</taxon>
        <taxon>Actinopterygii</taxon>
        <taxon>Neopterygii</taxon>
        <taxon>Teleostei</taxon>
        <taxon>Neoteleostei</taxon>
        <taxon>Acanthomorphata</taxon>
        <taxon>Ovalentaria</taxon>
        <taxon>Atherinomorphae</taxon>
        <taxon>Cyprinodontiformes</taxon>
        <taxon>Cyprinodontidae</taxon>
        <taxon>Cyprinodon</taxon>
    </lineage>
</organism>
<dbReference type="GO" id="GO:0007160">
    <property type="term" value="P:cell-matrix adhesion"/>
    <property type="evidence" value="ECO:0007669"/>
    <property type="project" value="InterPro"/>
</dbReference>
<evidence type="ECO:0000256" key="2">
    <source>
        <dbReference type="ARBA" id="ARBA00022729"/>
    </source>
</evidence>
<dbReference type="InterPro" id="IPR043504">
    <property type="entry name" value="Peptidase_S1_PA_chymotrypsin"/>
</dbReference>
<dbReference type="SMART" id="SM00539">
    <property type="entry name" value="NIDO"/>
    <property type="match status" value="1"/>
</dbReference>
<keyword evidence="11" id="KW-1185">Reference proteome</keyword>
<dbReference type="Gene3D" id="2.40.10.10">
    <property type="entry name" value="Trypsin-like serine proteases"/>
    <property type="match status" value="1"/>
</dbReference>
<dbReference type="PROSITE" id="PS50240">
    <property type="entry name" value="TRYPSIN_DOM"/>
    <property type="match status" value="1"/>
</dbReference>
<dbReference type="InterPro" id="IPR001254">
    <property type="entry name" value="Trypsin_dom"/>
</dbReference>
<evidence type="ECO:0008006" key="12">
    <source>
        <dbReference type="Google" id="ProtNLM"/>
    </source>
</evidence>
<protein>
    <recommendedName>
        <fullName evidence="12">Peptidase S1 domain-containing protein</fullName>
    </recommendedName>
</protein>
<dbReference type="PROSITE" id="PS00135">
    <property type="entry name" value="TRYPSIN_SER"/>
    <property type="match status" value="1"/>
</dbReference>
<evidence type="ECO:0000256" key="7">
    <source>
        <dbReference type="RuleBase" id="RU363034"/>
    </source>
</evidence>
<keyword evidence="3 7" id="KW-0378">Hydrolase</keyword>
<keyword evidence="6" id="KW-0325">Glycoprotein</keyword>
<dbReference type="Proteomes" id="UP000265020">
    <property type="component" value="Unassembled WGS sequence"/>
</dbReference>
<evidence type="ECO:0000256" key="1">
    <source>
        <dbReference type="ARBA" id="ARBA00022670"/>
    </source>
</evidence>
<dbReference type="PANTHER" id="PTHR24253">
    <property type="entry name" value="TRANSMEMBRANE PROTEASE SERINE"/>
    <property type="match status" value="1"/>
</dbReference>
<dbReference type="Pfam" id="PF00089">
    <property type="entry name" value="Trypsin"/>
    <property type="match status" value="1"/>
</dbReference>
<name>A0A3Q2DQW1_CYPVA</name>
<dbReference type="InterPro" id="IPR001314">
    <property type="entry name" value="Peptidase_S1A"/>
</dbReference>
<reference evidence="10" key="1">
    <citation type="submission" date="2025-08" db="UniProtKB">
        <authorList>
            <consortium name="Ensembl"/>
        </authorList>
    </citation>
    <scope>IDENTIFICATION</scope>
</reference>
<dbReference type="SUPFAM" id="SSF50494">
    <property type="entry name" value="Trypsin-like serine proteases"/>
    <property type="match status" value="1"/>
</dbReference>
<evidence type="ECO:0000256" key="5">
    <source>
        <dbReference type="ARBA" id="ARBA00023157"/>
    </source>
</evidence>
<dbReference type="InterPro" id="IPR009003">
    <property type="entry name" value="Peptidase_S1_PA"/>
</dbReference>
<dbReference type="STRING" id="28743.ENSCVAP00000022083"/>
<dbReference type="GeneTree" id="ENSGT00940000163852"/>
<evidence type="ECO:0000313" key="10">
    <source>
        <dbReference type="Ensembl" id="ENSCVAP00000022083.1"/>
    </source>
</evidence>
<dbReference type="InterPro" id="IPR033116">
    <property type="entry name" value="TRYPSIN_SER"/>
</dbReference>
<reference evidence="10" key="2">
    <citation type="submission" date="2025-09" db="UniProtKB">
        <authorList>
            <consortium name="Ensembl"/>
        </authorList>
    </citation>
    <scope>IDENTIFICATION</scope>
</reference>
<dbReference type="FunFam" id="2.40.10.10:FF:000024">
    <property type="entry name" value="Serine protease 53"/>
    <property type="match status" value="1"/>
</dbReference>
<keyword evidence="5" id="KW-1015">Disulfide bond</keyword>
<evidence type="ECO:0000313" key="11">
    <source>
        <dbReference type="Proteomes" id="UP000265020"/>
    </source>
</evidence>
<evidence type="ECO:0000256" key="6">
    <source>
        <dbReference type="ARBA" id="ARBA00023180"/>
    </source>
</evidence>
<sequence>MPKSQTTFQAVLASNGNYSLVILNYGSLASKQVSLEAGYDTAHSCHHFAIFGSFSSNTIPKSMFLRLKSNVNISGRWAFRVDNGSRDCNGPLYPTGGTTSSPEDDGSSPRISLLKTFNYFGKSYSQIYVNNNGHLTFEAPWSSNSPEPFPMYGGRDIIAPYWTNLDNRQSGNIYYVQYTSGSILQQVTQDISLYFPELNFNASWIFVATWHKVPYFSMPETQSTFQAVLASNGNNSFVLMNYNALAPKEIAVEAGYDTAQSSHHFTIHGSFSNDTVFNSSLLSHGSNVNVPGRWAFRVDNGSRGCSFNGCQAQKPECGYVGTRARIVGGQDATTGRWPWQASLQRVGGSSFCGGSLISDQWVLTAAHCVGSGIVRAEVHLGVHSLSNPNANEVIRGIDYFICHPDYDSSTLENDMCLLKLSSPVYFTDYIQPVCLASVESTFHDGTTSWVTGFGDLGNGMTPTILQEVELPIVGNKKCSCYNQDFATITENMICAGFDLGGKDSCQGDSGGPLVVYNGFVWVQAGVVSFGDRCAIPKRPGVYARVSKYEKWIHDSVTGRKPGFVNFTSPGTDFDLSFTCATSMPFTTDDSIFGSGKNLSHFTHFVTLSALALVLHVFVGSEGM</sequence>
<dbReference type="InterPro" id="IPR003886">
    <property type="entry name" value="NIDO_dom"/>
</dbReference>
<dbReference type="GO" id="GO:0006508">
    <property type="term" value="P:proteolysis"/>
    <property type="evidence" value="ECO:0007669"/>
    <property type="project" value="UniProtKB-KW"/>
</dbReference>
<dbReference type="Ensembl" id="ENSCVAT00000010176.1">
    <property type="protein sequence ID" value="ENSCVAP00000022083.1"/>
    <property type="gene ID" value="ENSCVAG00000004527.1"/>
</dbReference>
<dbReference type="InterPro" id="IPR018114">
    <property type="entry name" value="TRYPSIN_HIS"/>
</dbReference>
<dbReference type="SMART" id="SM00020">
    <property type="entry name" value="Tryp_SPc"/>
    <property type="match status" value="1"/>
</dbReference>
<dbReference type="PRINTS" id="PR00722">
    <property type="entry name" value="CHYMOTRYPSIN"/>
</dbReference>
<dbReference type="PANTHER" id="PTHR24253:SF144">
    <property type="entry name" value="CHYMOTRYPSIN-LIKE PROTEASE CTRL-1-RELATED"/>
    <property type="match status" value="1"/>
</dbReference>
<keyword evidence="4 7" id="KW-0720">Serine protease</keyword>
<dbReference type="CDD" id="cd00190">
    <property type="entry name" value="Tryp_SPc"/>
    <property type="match status" value="1"/>
</dbReference>
<evidence type="ECO:0000259" key="8">
    <source>
        <dbReference type="PROSITE" id="PS50240"/>
    </source>
</evidence>